<dbReference type="PROSITE" id="PS50075">
    <property type="entry name" value="CARRIER"/>
    <property type="match status" value="1"/>
</dbReference>
<protein>
    <recommendedName>
        <fullName evidence="1">Carrier domain-containing protein</fullName>
    </recommendedName>
</protein>
<dbReference type="EMBL" id="LFBV01000011">
    <property type="protein sequence ID" value="OKH90700.1"/>
    <property type="molecule type" value="Genomic_DNA"/>
</dbReference>
<reference evidence="2 3" key="1">
    <citation type="submission" date="2015-06" db="EMBL/GenBank/DDBJ databases">
        <title>Cloning and characterization of the uncialamcin biosynthetic gene cluster.</title>
        <authorList>
            <person name="Yan X."/>
            <person name="Huang T."/>
            <person name="Ge H."/>
            <person name="Shen B."/>
        </authorList>
    </citation>
    <scope>NUCLEOTIDE SEQUENCE [LARGE SCALE GENOMIC DNA]</scope>
    <source>
        <strain evidence="2 3">DCA2648</strain>
    </source>
</reference>
<dbReference type="SUPFAM" id="SSF47336">
    <property type="entry name" value="ACP-like"/>
    <property type="match status" value="1"/>
</dbReference>
<dbReference type="Pfam" id="PF00550">
    <property type="entry name" value="PP-binding"/>
    <property type="match status" value="1"/>
</dbReference>
<dbReference type="RefSeq" id="WP_073794921.1">
    <property type="nucleotide sequence ID" value="NZ_CP109290.1"/>
</dbReference>
<sequence length="94" mass="10453">MNPPPKQNQAALAPHLQERLHRLLDREFEWNGTVTEEDDRPLLNLPGVDSLGLLRAMTCIQKEFSVAFSDEELFDLRTVGDLRALLAAKAGSGP</sequence>
<keyword evidence="3" id="KW-1185">Reference proteome</keyword>
<accession>A0A1Q4UYL6</accession>
<evidence type="ECO:0000259" key="1">
    <source>
        <dbReference type="PROSITE" id="PS50075"/>
    </source>
</evidence>
<name>A0A1Q4UYL6_9ACTN</name>
<dbReference type="InterPro" id="IPR036736">
    <property type="entry name" value="ACP-like_sf"/>
</dbReference>
<gene>
    <name evidence="2" type="ORF">AB852_34410</name>
</gene>
<comment type="caution">
    <text evidence="2">The sequence shown here is derived from an EMBL/GenBank/DDBJ whole genome shotgun (WGS) entry which is preliminary data.</text>
</comment>
<dbReference type="InterPro" id="IPR009081">
    <property type="entry name" value="PP-bd_ACP"/>
</dbReference>
<organism evidence="2 3">
    <name type="scientific">Streptomyces uncialis</name>
    <dbReference type="NCBI Taxonomy" id="1048205"/>
    <lineage>
        <taxon>Bacteria</taxon>
        <taxon>Bacillati</taxon>
        <taxon>Actinomycetota</taxon>
        <taxon>Actinomycetes</taxon>
        <taxon>Kitasatosporales</taxon>
        <taxon>Streptomycetaceae</taxon>
        <taxon>Streptomyces</taxon>
    </lineage>
</organism>
<evidence type="ECO:0000313" key="3">
    <source>
        <dbReference type="Proteomes" id="UP000186455"/>
    </source>
</evidence>
<dbReference type="Gene3D" id="1.10.1200.10">
    <property type="entry name" value="ACP-like"/>
    <property type="match status" value="1"/>
</dbReference>
<feature type="domain" description="Carrier" evidence="1">
    <location>
        <begin position="14"/>
        <end position="90"/>
    </location>
</feature>
<dbReference type="Proteomes" id="UP000186455">
    <property type="component" value="Unassembled WGS sequence"/>
</dbReference>
<dbReference type="GeneID" id="96796335"/>
<proteinExistence type="predicted"/>
<evidence type="ECO:0000313" key="2">
    <source>
        <dbReference type="EMBL" id="OKH90700.1"/>
    </source>
</evidence>
<dbReference type="AlphaFoldDB" id="A0A1Q4UYL6"/>